<comment type="caution">
    <text evidence="3">The sequence shown here is derived from an EMBL/GenBank/DDBJ whole genome shotgun (WGS) entry which is preliminary data.</text>
</comment>
<gene>
    <name evidence="3" type="ORF">BROFUL_00179</name>
</gene>
<accession>A0A0M2UZ45</accession>
<proteinExistence type="inferred from homology"/>
<reference evidence="3 4" key="1">
    <citation type="journal article" date="2013" name="BMC Microbiol.">
        <title>Identification of the type II cytochrome c maturation pathway in anammox bacteria by comparative genomics.</title>
        <authorList>
            <person name="Ferousi C."/>
            <person name="Speth D.R."/>
            <person name="Reimann J."/>
            <person name="Op den Camp H.J."/>
            <person name="Allen J.W."/>
            <person name="Keltjens J.T."/>
            <person name="Jetten M.S."/>
        </authorList>
    </citation>
    <scope>NUCLEOTIDE SEQUENCE [LARGE SCALE GENOMIC DNA]</scope>
    <source>
        <strain evidence="3">RU1</strain>
    </source>
</reference>
<sequence length="571" mass="65940">MTYQRQFLSRNNFILAFERIVRGGNKEYKQFYRHLYPSYNLSLQENLDDLIHDIKSGTYKPSKPTIVFQPKKTLILRPLAILSLTDLIVYQAITNHIANKFESEQTKYAFSKSFGAIYAGKHSPFFYRSWKVCYSAYNKAIERAFNTGNTFVADFDLVSFYELIDHNLLKEKLVEKIKNVEFLNLLFECLERWTSDAAGSHIHHGIPQGPEPSAFLAECFLFHFDAKHFKDVKYFRYVDDIKLMAKSDIPLRRALLHLDLSSKELGLVPQAQKIELRETTCLEEVLKNIPSSLVLHIEENIGNKLSQHKLLNMLRKSIKRLNKQMVIDDVTKFKYSLVRLDPRKDVLKKITPLLAHRPDLSGIFASYLKKFPNNKLAADILLETLRTDPIYDAAATNYIDAMDICEPNNNQYPYRRVIQTANRRSVEKSILIKIASQVYKGRRVGAKDAAKIIEKEEHPIVCSILIHRLFGDSGSAPYKIGHIKTLIQQKSYEKDANLARYCASLLFLNFSWNELKGWKPGSKTHQSVKLLMFGLGLRARMPKKTTVLDTFFKDRMKIGISISWRKALGKD</sequence>
<dbReference type="Proteomes" id="UP000034954">
    <property type="component" value="Unassembled WGS sequence"/>
</dbReference>
<dbReference type="PROSITE" id="PS50878">
    <property type="entry name" value="RT_POL"/>
    <property type="match status" value="1"/>
</dbReference>
<protein>
    <recommendedName>
        <fullName evidence="2">Reverse transcriptase domain-containing protein</fullName>
    </recommendedName>
</protein>
<evidence type="ECO:0000259" key="2">
    <source>
        <dbReference type="PROSITE" id="PS50878"/>
    </source>
</evidence>
<dbReference type="CDD" id="cd01646">
    <property type="entry name" value="RT_Bac_retron_I"/>
    <property type="match status" value="1"/>
</dbReference>
<dbReference type="PANTHER" id="PTHR34047">
    <property type="entry name" value="NUCLEAR INTRON MATURASE 1, MITOCHONDRIAL-RELATED"/>
    <property type="match status" value="1"/>
</dbReference>
<evidence type="ECO:0000313" key="4">
    <source>
        <dbReference type="Proteomes" id="UP000034954"/>
    </source>
</evidence>
<keyword evidence="4" id="KW-1185">Reference proteome</keyword>
<dbReference type="AlphaFoldDB" id="A0A0M2UZ45"/>
<dbReference type="InterPro" id="IPR043502">
    <property type="entry name" value="DNA/RNA_pol_sf"/>
</dbReference>
<dbReference type="InterPro" id="IPR051083">
    <property type="entry name" value="GrpII_Intron_Splice-Mob/Def"/>
</dbReference>
<dbReference type="EMBL" id="LAQJ01000018">
    <property type="protein sequence ID" value="KKO21097.1"/>
    <property type="molecule type" value="Genomic_DNA"/>
</dbReference>
<organism evidence="3 4">
    <name type="scientific">Candidatus Brocadia fulgida</name>
    <dbReference type="NCBI Taxonomy" id="380242"/>
    <lineage>
        <taxon>Bacteria</taxon>
        <taxon>Pseudomonadati</taxon>
        <taxon>Planctomycetota</taxon>
        <taxon>Candidatus Brocadiia</taxon>
        <taxon>Candidatus Brocadiales</taxon>
        <taxon>Candidatus Brocadiaceae</taxon>
        <taxon>Candidatus Brocadia</taxon>
    </lineage>
</organism>
<dbReference type="Pfam" id="PF00078">
    <property type="entry name" value="RVT_1"/>
    <property type="match status" value="1"/>
</dbReference>
<dbReference type="InterPro" id="IPR000477">
    <property type="entry name" value="RT_dom"/>
</dbReference>
<comment type="similarity">
    <text evidence="1">Belongs to the bacterial reverse transcriptase family.</text>
</comment>
<evidence type="ECO:0000256" key="1">
    <source>
        <dbReference type="ARBA" id="ARBA00034120"/>
    </source>
</evidence>
<name>A0A0M2UZ45_9BACT</name>
<feature type="domain" description="Reverse transcriptase" evidence="2">
    <location>
        <begin position="48"/>
        <end position="293"/>
    </location>
</feature>
<dbReference type="PANTHER" id="PTHR34047:SF8">
    <property type="entry name" value="PROTEIN YKFC"/>
    <property type="match status" value="1"/>
</dbReference>
<evidence type="ECO:0000313" key="3">
    <source>
        <dbReference type="EMBL" id="KKO21097.1"/>
    </source>
</evidence>
<dbReference type="SUPFAM" id="SSF56672">
    <property type="entry name" value="DNA/RNA polymerases"/>
    <property type="match status" value="1"/>
</dbReference>